<dbReference type="EMBL" id="DSOK01000190">
    <property type="protein sequence ID" value="HEN15117.1"/>
    <property type="molecule type" value="Genomic_DNA"/>
</dbReference>
<dbReference type="InterPro" id="IPR007759">
    <property type="entry name" value="Asxl_HARE-HTH"/>
</dbReference>
<dbReference type="PROSITE" id="PS51913">
    <property type="entry name" value="HTH_HARE"/>
    <property type="match status" value="1"/>
</dbReference>
<dbReference type="Pfam" id="PF05066">
    <property type="entry name" value="HARE-HTH"/>
    <property type="match status" value="1"/>
</dbReference>
<feature type="domain" description="HTH HARE-type" evidence="2">
    <location>
        <begin position="1"/>
        <end position="75"/>
    </location>
</feature>
<protein>
    <recommendedName>
        <fullName evidence="2">HTH HARE-type domain-containing protein</fullName>
    </recommendedName>
</protein>
<organism evidence="3">
    <name type="scientific">Schlesneria paludicola</name>
    <dbReference type="NCBI Taxonomy" id="360056"/>
    <lineage>
        <taxon>Bacteria</taxon>
        <taxon>Pseudomonadati</taxon>
        <taxon>Planctomycetota</taxon>
        <taxon>Planctomycetia</taxon>
        <taxon>Planctomycetales</taxon>
        <taxon>Planctomycetaceae</taxon>
        <taxon>Schlesneria</taxon>
    </lineage>
</organism>
<gene>
    <name evidence="3" type="ORF">ENQ76_06575</name>
</gene>
<keyword evidence="1" id="KW-0804">Transcription</keyword>
<reference evidence="3" key="1">
    <citation type="journal article" date="2020" name="mSystems">
        <title>Genome- and Community-Level Interaction Insights into Carbon Utilization and Element Cycling Functions of Hydrothermarchaeota in Hydrothermal Sediment.</title>
        <authorList>
            <person name="Zhou Z."/>
            <person name="Liu Y."/>
            <person name="Xu W."/>
            <person name="Pan J."/>
            <person name="Luo Z.H."/>
            <person name="Li M."/>
        </authorList>
    </citation>
    <scope>NUCLEOTIDE SEQUENCE [LARGE SCALE GENOMIC DNA]</scope>
    <source>
        <strain evidence="3">SpSt-339</strain>
    </source>
</reference>
<accession>A0A7C2PGM2</accession>
<evidence type="ECO:0000259" key="2">
    <source>
        <dbReference type="PROSITE" id="PS51913"/>
    </source>
</evidence>
<name>A0A7C2PGM2_9PLAN</name>
<dbReference type="GO" id="GO:0006355">
    <property type="term" value="P:regulation of DNA-templated transcription"/>
    <property type="evidence" value="ECO:0007669"/>
    <property type="project" value="InterPro"/>
</dbReference>
<sequence length="78" mass="8510">MSQMAAAEQVLAEVGEPMNCKAMVEAMTAKGYWSSPGGKTPHSTLYAALLRHIRKHGKDARYVKTDRGMFALAGREAK</sequence>
<proteinExistence type="predicted"/>
<comment type="caution">
    <text evidence="3">The sequence shown here is derived from an EMBL/GenBank/DDBJ whole genome shotgun (WGS) entry which is preliminary data.</text>
</comment>
<evidence type="ECO:0000256" key="1">
    <source>
        <dbReference type="ARBA" id="ARBA00023163"/>
    </source>
</evidence>
<evidence type="ECO:0000313" key="3">
    <source>
        <dbReference type="EMBL" id="HEN15117.1"/>
    </source>
</evidence>
<dbReference type="AlphaFoldDB" id="A0A7C2PGM2"/>